<dbReference type="InterPro" id="IPR036291">
    <property type="entry name" value="NAD(P)-bd_dom_sf"/>
</dbReference>
<dbReference type="CDD" id="cd08267">
    <property type="entry name" value="MDR1"/>
    <property type="match status" value="1"/>
</dbReference>
<evidence type="ECO:0000256" key="1">
    <source>
        <dbReference type="ARBA" id="ARBA00023002"/>
    </source>
</evidence>
<dbReference type="InterPro" id="IPR020843">
    <property type="entry name" value="ER"/>
</dbReference>
<dbReference type="EMBL" id="CP001737">
    <property type="protein sequence ID" value="ACV76840.1"/>
    <property type="molecule type" value="Genomic_DNA"/>
</dbReference>
<dbReference type="InParanoid" id="C8X669"/>
<keyword evidence="4" id="KW-1185">Reference proteome</keyword>
<reference evidence="4" key="1">
    <citation type="submission" date="2009-09" db="EMBL/GenBank/DDBJ databases">
        <title>The complete genome of Nakamurella multipartita DSM 44233.</title>
        <authorList>
            <consortium name="US DOE Joint Genome Institute (JGI-PGF)"/>
            <person name="Lucas S."/>
            <person name="Copeland A."/>
            <person name="Lapidus A."/>
            <person name="Glavina del Rio T."/>
            <person name="Dalin E."/>
            <person name="Tice H."/>
            <person name="Bruce D."/>
            <person name="Goodwin L."/>
            <person name="Pitluck S."/>
            <person name="Kyrpides N."/>
            <person name="Mavromatis K."/>
            <person name="Ivanova N."/>
            <person name="Ovchinnikova G."/>
            <person name="Sims D."/>
            <person name="Meincke L."/>
            <person name="Brettin T."/>
            <person name="Detter J.C."/>
            <person name="Han C."/>
            <person name="Larimer F."/>
            <person name="Land M."/>
            <person name="Hauser L."/>
            <person name="Markowitz V."/>
            <person name="Cheng J.-F."/>
            <person name="Hugenholtz P."/>
            <person name="Woyke T."/>
            <person name="Wu D."/>
            <person name="Klenk H.-P."/>
            <person name="Eisen J.A."/>
        </authorList>
    </citation>
    <scope>NUCLEOTIDE SEQUENCE [LARGE SCALE GENOMIC DNA]</scope>
    <source>
        <strain evidence="4">ATCC 700099 / DSM 44233 / CIP 104796 / JCM 9543 / NBRC 105858 / Y-104</strain>
    </source>
</reference>
<organism evidence="3 4">
    <name type="scientific">Nakamurella multipartita (strain ATCC 700099 / DSM 44233 / CIP 104796 / JCM 9543 / NBRC 105858 / Y-104)</name>
    <name type="common">Microsphaera multipartita</name>
    <dbReference type="NCBI Taxonomy" id="479431"/>
    <lineage>
        <taxon>Bacteria</taxon>
        <taxon>Bacillati</taxon>
        <taxon>Actinomycetota</taxon>
        <taxon>Actinomycetes</taxon>
        <taxon>Nakamurellales</taxon>
        <taxon>Nakamurellaceae</taxon>
        <taxon>Nakamurella</taxon>
    </lineage>
</organism>
<dbReference type="SMART" id="SM00829">
    <property type="entry name" value="PKS_ER"/>
    <property type="match status" value="1"/>
</dbReference>
<dbReference type="SUPFAM" id="SSF51735">
    <property type="entry name" value="NAD(P)-binding Rossmann-fold domains"/>
    <property type="match status" value="1"/>
</dbReference>
<protein>
    <submittedName>
        <fullName evidence="3">Alcohol dehydrogenase zinc-binding domain protein</fullName>
    </submittedName>
</protein>
<dbReference type="HOGENOM" id="CLU_026673_3_3_11"/>
<name>C8X669_NAKMY</name>
<dbReference type="InterPro" id="IPR050700">
    <property type="entry name" value="YIM1/Zinc_Alcohol_DH_Fams"/>
</dbReference>
<dbReference type="Proteomes" id="UP000002218">
    <property type="component" value="Chromosome"/>
</dbReference>
<dbReference type="AlphaFoldDB" id="C8X669"/>
<sequence length="327" mass="34371">MVTQDRYGPPDVLAVVDRTVPVPGEGEVLVGVHAASINARDWHIMRGEPRVARFLDAGTFSPRRPKMPVRGTDFAGTIQAIGPGVTGWRSGDPVFGEAAGTLADHVIADVQHLARIPDGVTFEQAAATPLAGVTALTCLAAAHPKPGQRILVNGASGGVGTFAIQLAKAQGLHVTAVCSTRNLQQAEDLGAVDTIDYTVHDFTRDGRRYDIVIDLVGNRRLRDLGRALAPGGTLVMSGGGVPGTGRIIGPLGLLIRAQLWSKFTRTRLVAPLGVPDTGNLTELSRALADGDIRPVVESVYPLHDAASAVRHMEIRHATGKVVVTTTG</sequence>
<proteinExistence type="predicted"/>
<dbReference type="InterPro" id="IPR011032">
    <property type="entry name" value="GroES-like_sf"/>
</dbReference>
<dbReference type="Gene3D" id="3.90.180.10">
    <property type="entry name" value="Medium-chain alcohol dehydrogenases, catalytic domain"/>
    <property type="match status" value="1"/>
</dbReference>
<dbReference type="GO" id="GO:0008270">
    <property type="term" value="F:zinc ion binding"/>
    <property type="evidence" value="ECO:0007669"/>
    <property type="project" value="InterPro"/>
</dbReference>
<dbReference type="PANTHER" id="PTHR11695">
    <property type="entry name" value="ALCOHOL DEHYDROGENASE RELATED"/>
    <property type="match status" value="1"/>
</dbReference>
<dbReference type="InterPro" id="IPR013154">
    <property type="entry name" value="ADH-like_N"/>
</dbReference>
<gene>
    <name evidence="3" type="ordered locus">Namu_0418</name>
</gene>
<keyword evidence="1" id="KW-0560">Oxidoreductase</keyword>
<dbReference type="InterPro" id="IPR002364">
    <property type="entry name" value="Quin_OxRdtase/zeta-crystal_CS"/>
</dbReference>
<dbReference type="Pfam" id="PF08240">
    <property type="entry name" value="ADH_N"/>
    <property type="match status" value="1"/>
</dbReference>
<dbReference type="Gene3D" id="3.40.50.720">
    <property type="entry name" value="NAD(P)-binding Rossmann-like Domain"/>
    <property type="match status" value="1"/>
</dbReference>
<dbReference type="GO" id="GO:0016491">
    <property type="term" value="F:oxidoreductase activity"/>
    <property type="evidence" value="ECO:0007669"/>
    <property type="project" value="UniProtKB-KW"/>
</dbReference>
<dbReference type="PROSITE" id="PS01162">
    <property type="entry name" value="QOR_ZETA_CRYSTAL"/>
    <property type="match status" value="1"/>
</dbReference>
<dbReference type="Pfam" id="PF13602">
    <property type="entry name" value="ADH_zinc_N_2"/>
    <property type="match status" value="1"/>
</dbReference>
<evidence type="ECO:0000313" key="4">
    <source>
        <dbReference type="Proteomes" id="UP000002218"/>
    </source>
</evidence>
<evidence type="ECO:0000313" key="3">
    <source>
        <dbReference type="EMBL" id="ACV76840.1"/>
    </source>
</evidence>
<reference evidence="3 4" key="2">
    <citation type="journal article" date="2010" name="Stand. Genomic Sci.">
        <title>Complete genome sequence of Nakamurella multipartita type strain (Y-104).</title>
        <authorList>
            <person name="Tice H."/>
            <person name="Mayilraj S."/>
            <person name="Sims D."/>
            <person name="Lapidus A."/>
            <person name="Nolan M."/>
            <person name="Lucas S."/>
            <person name="Glavina Del Rio T."/>
            <person name="Copeland A."/>
            <person name="Cheng J.F."/>
            <person name="Meincke L."/>
            <person name="Bruce D."/>
            <person name="Goodwin L."/>
            <person name="Pitluck S."/>
            <person name="Ivanova N."/>
            <person name="Mavromatis K."/>
            <person name="Ovchinnikova G."/>
            <person name="Pati A."/>
            <person name="Chen A."/>
            <person name="Palaniappan K."/>
            <person name="Land M."/>
            <person name="Hauser L."/>
            <person name="Chang Y.J."/>
            <person name="Jeffries C.D."/>
            <person name="Detter J.C."/>
            <person name="Brettin T."/>
            <person name="Rohde M."/>
            <person name="Goker M."/>
            <person name="Bristow J."/>
            <person name="Eisen J.A."/>
            <person name="Markowitz V."/>
            <person name="Hugenholtz P."/>
            <person name="Kyrpides N.C."/>
            <person name="Klenk H.P."/>
            <person name="Chen F."/>
        </authorList>
    </citation>
    <scope>NUCLEOTIDE SEQUENCE [LARGE SCALE GENOMIC DNA]</scope>
    <source>
        <strain evidence="4">ATCC 700099 / DSM 44233 / CIP 104796 / JCM 9543 / NBRC 105858 / Y-104</strain>
    </source>
</reference>
<feature type="domain" description="Enoyl reductase (ER)" evidence="2">
    <location>
        <begin position="8"/>
        <end position="323"/>
    </location>
</feature>
<dbReference type="eggNOG" id="COG0604">
    <property type="taxonomic scope" value="Bacteria"/>
</dbReference>
<dbReference type="KEGG" id="nml:Namu_0418"/>
<evidence type="ECO:0000259" key="2">
    <source>
        <dbReference type="SMART" id="SM00829"/>
    </source>
</evidence>
<dbReference type="PANTHER" id="PTHR11695:SF294">
    <property type="entry name" value="RETICULON-4-INTERACTING PROTEIN 1, MITOCHONDRIAL"/>
    <property type="match status" value="1"/>
</dbReference>
<dbReference type="STRING" id="479431.Namu_0418"/>
<accession>C8X669</accession>
<dbReference type="SUPFAM" id="SSF50129">
    <property type="entry name" value="GroES-like"/>
    <property type="match status" value="1"/>
</dbReference>